<feature type="signal peptide" evidence="16">
    <location>
        <begin position="1"/>
        <end position="20"/>
    </location>
</feature>
<evidence type="ECO:0000256" key="1">
    <source>
        <dbReference type="ARBA" id="ARBA00004141"/>
    </source>
</evidence>
<evidence type="ECO:0000256" key="15">
    <source>
        <dbReference type="SAM" id="Phobius"/>
    </source>
</evidence>
<keyword evidence="18" id="KW-1185">Reference proteome</keyword>
<evidence type="ECO:0000313" key="18">
    <source>
        <dbReference type="Proteomes" id="UP000271098"/>
    </source>
</evidence>
<comment type="catalytic activity">
    <reaction evidence="6">
        <text>a 1,2-diacyl-sn-glycero-3-phosphoethanolamine(in) = a 1,2-diacyl-sn-glycero-3-phosphoethanolamine(out)</text>
        <dbReference type="Rhea" id="RHEA:38895"/>
        <dbReference type="ChEBI" id="CHEBI:64612"/>
    </reaction>
</comment>
<protein>
    <recommendedName>
        <fullName evidence="10">Lipid scramblase CLPTM1L</fullName>
    </recommendedName>
    <alternativeName>
        <fullName evidence="12">Cisplatin resistance-related protein 9</fullName>
    </alternativeName>
    <alternativeName>
        <fullName evidence="11">Cleft lip and palate transmembrane protein 1-like protein</fullName>
    </alternativeName>
</protein>
<comment type="catalytic activity">
    <reaction evidence="14">
        <text>a 6-(alpha-D-glucosaminyl)-1-(1,2-diacyl-sn-glycero-3-phospho)-1D-myo-inositol(in) = a 6-(alpha-D-glucosaminyl)-1-(1,2-diacyl-sn-glycero-3-phospho)-1D-myo-inositol(out)</text>
        <dbReference type="Rhea" id="RHEA:71491"/>
        <dbReference type="ChEBI" id="CHEBI:57997"/>
    </reaction>
</comment>
<keyword evidence="16" id="KW-0732">Signal</keyword>
<dbReference type="GO" id="GO:0012505">
    <property type="term" value="C:endomembrane system"/>
    <property type="evidence" value="ECO:0007669"/>
    <property type="project" value="TreeGrafter"/>
</dbReference>
<name>A0A3P7NB52_9BILA</name>
<reference evidence="17 18" key="1">
    <citation type="submission" date="2018-11" db="EMBL/GenBank/DDBJ databases">
        <authorList>
            <consortium name="Pathogen Informatics"/>
        </authorList>
    </citation>
    <scope>NUCLEOTIDE SEQUENCE [LARGE SCALE GENOMIC DNA]</scope>
</reference>
<dbReference type="Pfam" id="PF05602">
    <property type="entry name" value="CLPTM1"/>
    <property type="match status" value="1"/>
</dbReference>
<comment type="catalytic activity">
    <reaction evidence="8">
        <text>a 1,2-diacyl-sn-glycero-3-phospho-(1D-myo-inositol)(in) = a 1,2-diacyl-sn-glycero-3-phospho-(1D-myo-inositol)(out)</text>
        <dbReference type="Rhea" id="RHEA:38691"/>
        <dbReference type="ChEBI" id="CHEBI:57880"/>
    </reaction>
</comment>
<comment type="function">
    <text evidence="13">Scramblase that mediates the translocation of glucosaminylphosphatidylinositol (alpha-D-GlcN-(1-6)-(1,2-diacyl-sn-glycero-3-phospho)-1D-myo-inositol, GlcN-PI) across the endoplasmic reticulum (ER) membrane, from the cytosolic leaflet to the luminal leaflet of the ER membrane, where it participates in the biosynthesis of glycosylphosphatidylinositol (GPI). GPI is a lipid glycoconjugate involved in post-translational modification of proteins. Can also translocate 1,2-diacyl-sn-glycero-3-phospho-(1D-myo-inositol) (phosphatidylinositol or PI), as well as several other phospholipids (1,2-diacyl-sn-glycero-3-phosphocholine, 1,2-diacyl-sn-glycero-3-phosphoethanolamine), and N-acetylglucosaminylphosphatidylinositol (GlcNAc-PI) in vitro.</text>
</comment>
<feature type="chain" id="PRO_5018080245" description="Lipid scramblase CLPTM1L" evidence="16">
    <location>
        <begin position="21"/>
        <end position="114"/>
    </location>
</feature>
<evidence type="ECO:0000256" key="5">
    <source>
        <dbReference type="ARBA" id="ARBA00023136"/>
    </source>
</evidence>
<organism evidence="17 18">
    <name type="scientific">Gongylonema pulchrum</name>
    <dbReference type="NCBI Taxonomy" id="637853"/>
    <lineage>
        <taxon>Eukaryota</taxon>
        <taxon>Metazoa</taxon>
        <taxon>Ecdysozoa</taxon>
        <taxon>Nematoda</taxon>
        <taxon>Chromadorea</taxon>
        <taxon>Rhabditida</taxon>
        <taxon>Spirurina</taxon>
        <taxon>Spiruromorpha</taxon>
        <taxon>Spiruroidea</taxon>
        <taxon>Gongylonematidae</taxon>
        <taxon>Gongylonema</taxon>
    </lineage>
</organism>
<dbReference type="GO" id="GO:0016020">
    <property type="term" value="C:membrane"/>
    <property type="evidence" value="ECO:0007669"/>
    <property type="project" value="UniProtKB-SubCell"/>
</dbReference>
<evidence type="ECO:0000256" key="6">
    <source>
        <dbReference type="ARBA" id="ARBA00024615"/>
    </source>
</evidence>
<dbReference type="AlphaFoldDB" id="A0A3P7NB52"/>
<keyword evidence="3 15" id="KW-0812">Transmembrane</keyword>
<evidence type="ECO:0000256" key="8">
    <source>
        <dbReference type="ARBA" id="ARBA00035895"/>
    </source>
</evidence>
<proteinExistence type="inferred from homology"/>
<dbReference type="PANTHER" id="PTHR21347:SF0">
    <property type="entry name" value="LIPID SCRAMBLASE CLPTM1L"/>
    <property type="match status" value="1"/>
</dbReference>
<dbReference type="Proteomes" id="UP000271098">
    <property type="component" value="Unassembled WGS sequence"/>
</dbReference>
<evidence type="ECO:0000256" key="2">
    <source>
        <dbReference type="ARBA" id="ARBA00009310"/>
    </source>
</evidence>
<comment type="catalytic activity">
    <reaction evidence="7">
        <text>a 1,2-diacyl-sn-glycero-3-phosphocholine(in) = a 1,2-diacyl-sn-glycero-3-phosphocholine(out)</text>
        <dbReference type="Rhea" id="RHEA:38571"/>
        <dbReference type="ChEBI" id="CHEBI:57643"/>
    </reaction>
</comment>
<evidence type="ECO:0000256" key="10">
    <source>
        <dbReference type="ARBA" id="ARBA00040905"/>
    </source>
</evidence>
<dbReference type="InterPro" id="IPR008429">
    <property type="entry name" value="CLPTM1"/>
</dbReference>
<evidence type="ECO:0000313" key="17">
    <source>
        <dbReference type="EMBL" id="VDN37310.1"/>
    </source>
</evidence>
<evidence type="ECO:0000256" key="16">
    <source>
        <dbReference type="SAM" id="SignalP"/>
    </source>
</evidence>
<evidence type="ECO:0000256" key="4">
    <source>
        <dbReference type="ARBA" id="ARBA00022989"/>
    </source>
</evidence>
<comment type="similarity">
    <text evidence="2">Belongs to the CLPTM1 family.</text>
</comment>
<evidence type="ECO:0000256" key="3">
    <source>
        <dbReference type="ARBA" id="ARBA00022692"/>
    </source>
</evidence>
<evidence type="ECO:0000256" key="14">
    <source>
        <dbReference type="ARBA" id="ARBA00093208"/>
    </source>
</evidence>
<evidence type="ECO:0000256" key="7">
    <source>
        <dbReference type="ARBA" id="ARBA00024631"/>
    </source>
</evidence>
<keyword evidence="4 15" id="KW-1133">Transmembrane helix</keyword>
<accession>A0A3P7NB52</accession>
<comment type="subcellular location">
    <subcellularLocation>
        <location evidence="1">Membrane</location>
        <topology evidence="1">Multi-pass membrane protein</topology>
    </subcellularLocation>
</comment>
<evidence type="ECO:0000256" key="9">
    <source>
        <dbReference type="ARBA" id="ARBA00036810"/>
    </source>
</evidence>
<dbReference type="EMBL" id="UYRT01091648">
    <property type="protein sequence ID" value="VDN37310.1"/>
    <property type="molecule type" value="Genomic_DNA"/>
</dbReference>
<keyword evidence="5 15" id="KW-0472">Membrane</keyword>
<evidence type="ECO:0000256" key="11">
    <source>
        <dbReference type="ARBA" id="ARBA00042320"/>
    </source>
</evidence>
<feature type="transmembrane region" description="Helical" evidence="15">
    <location>
        <begin position="56"/>
        <end position="77"/>
    </location>
</feature>
<gene>
    <name evidence="17" type="ORF">GPUH_LOCUS21014</name>
</gene>
<evidence type="ECO:0000256" key="13">
    <source>
        <dbReference type="ARBA" id="ARBA00045827"/>
    </source>
</evidence>
<evidence type="ECO:0000256" key="12">
    <source>
        <dbReference type="ARBA" id="ARBA00043155"/>
    </source>
</evidence>
<dbReference type="OrthoDB" id="378564at2759"/>
<dbReference type="PANTHER" id="PTHR21347">
    <property type="entry name" value="CLEFT LIP AND PALATE ASSOCIATED TRANSMEMBRANE PROTEIN-RELATED"/>
    <property type="match status" value="1"/>
</dbReference>
<sequence>MWRSFSQSIIFLYLLDEETSLLVTVPAAIGCIIEYWKVTKAAKCGFSLAYVPQKSWYSWAIHCMANGVYAFGFLFMLPQLFVNYRMKSVAHLPWKAFMYKVSCFFESRSYLTYM</sequence>
<dbReference type="PROSITE" id="PS51257">
    <property type="entry name" value="PROKAR_LIPOPROTEIN"/>
    <property type="match status" value="1"/>
</dbReference>
<comment type="catalytic activity">
    <reaction evidence="9">
        <text>6-(alpha-D-glucosaminyl)-(1-octadecanoyl,2-(9Z)-octadecenoyl-sn-glycero-3-phospho)-1D-myo-inositol(in) = 6-(alpha-D-glucosaminyl)-(1-octadecanoyl,2-(9Z)-octadecenoyl-sn-glycero-3-phospho)-1D-myo-inositol(out)</text>
        <dbReference type="Rhea" id="RHEA:71495"/>
        <dbReference type="ChEBI" id="CHEBI:190691"/>
    </reaction>
</comment>